<dbReference type="CDD" id="cd03794">
    <property type="entry name" value="GT4_WbuB-like"/>
    <property type="match status" value="1"/>
</dbReference>
<evidence type="ECO:0000259" key="1">
    <source>
        <dbReference type="Pfam" id="PF13439"/>
    </source>
</evidence>
<protein>
    <submittedName>
        <fullName evidence="2">Glycosyltransferase family 4 protein</fullName>
    </submittedName>
</protein>
<proteinExistence type="predicted"/>
<evidence type="ECO:0000313" key="3">
    <source>
        <dbReference type="Proteomes" id="UP000823769"/>
    </source>
</evidence>
<dbReference type="GO" id="GO:0016757">
    <property type="term" value="F:glycosyltransferase activity"/>
    <property type="evidence" value="ECO:0007669"/>
    <property type="project" value="UniProtKB-ARBA"/>
</dbReference>
<dbReference type="Gene3D" id="3.40.50.2000">
    <property type="entry name" value="Glycogen Phosphorylase B"/>
    <property type="match status" value="2"/>
</dbReference>
<comment type="caution">
    <text evidence="2">The sequence shown here is derived from an EMBL/GenBank/DDBJ whole genome shotgun (WGS) entry which is preliminary data.</text>
</comment>
<accession>A0A9D9NNJ9</accession>
<feature type="domain" description="Glycosyltransferase subfamily 4-like N-terminal" evidence="1">
    <location>
        <begin position="94"/>
        <end position="233"/>
    </location>
</feature>
<dbReference type="AlphaFoldDB" id="A0A9D9NNJ9"/>
<reference evidence="2" key="1">
    <citation type="submission" date="2020-10" db="EMBL/GenBank/DDBJ databases">
        <authorList>
            <person name="Gilroy R."/>
        </authorList>
    </citation>
    <scope>NUCLEOTIDE SEQUENCE</scope>
    <source>
        <strain evidence="2">B3-1481</strain>
    </source>
</reference>
<dbReference type="SUPFAM" id="SSF53756">
    <property type="entry name" value="UDP-Glycosyltransferase/glycogen phosphorylase"/>
    <property type="match status" value="1"/>
</dbReference>
<gene>
    <name evidence="2" type="ORF">IAB76_04390</name>
</gene>
<dbReference type="Pfam" id="PF13439">
    <property type="entry name" value="Glyco_transf_4"/>
    <property type="match status" value="1"/>
</dbReference>
<reference evidence="2" key="2">
    <citation type="journal article" date="2021" name="PeerJ">
        <title>Extensive microbial diversity within the chicken gut microbiome revealed by metagenomics and culture.</title>
        <authorList>
            <person name="Gilroy R."/>
            <person name="Ravi A."/>
            <person name="Getino M."/>
            <person name="Pursley I."/>
            <person name="Horton D.L."/>
            <person name="Alikhan N.F."/>
            <person name="Baker D."/>
            <person name="Gharbi K."/>
            <person name="Hall N."/>
            <person name="Watson M."/>
            <person name="Adriaenssens E.M."/>
            <person name="Foster-Nyarko E."/>
            <person name="Jarju S."/>
            <person name="Secka A."/>
            <person name="Antonio M."/>
            <person name="Oren A."/>
            <person name="Chaudhuri R.R."/>
            <person name="La Ragione R."/>
            <person name="Hildebrand F."/>
            <person name="Pallen M.J."/>
        </authorList>
    </citation>
    <scope>NUCLEOTIDE SEQUENCE</scope>
    <source>
        <strain evidence="2">B3-1481</strain>
    </source>
</reference>
<evidence type="ECO:0000313" key="2">
    <source>
        <dbReference type="EMBL" id="MBO8480334.1"/>
    </source>
</evidence>
<dbReference type="Proteomes" id="UP000823769">
    <property type="component" value="Unassembled WGS sequence"/>
</dbReference>
<sequence>MKRLLIITYYWPPTGGSGVQRWVKFSKYLPQYGWQPVIYTPENPERLACDESLLGDVPECAEIIRTRIVEPYGIYRRLVGRKGGRTEVNPVSGGRKSLMQRLSLWVRGNFFIPDPRVSWVRPSVRFLKRYLREHPVDAVVTTGPPQSMHLIGLGLKKALGVRWLADFRDPWTEIFYYKHLGLGKFADSRHHRLERQVLDSADTVIAVTPYVRDDFRRRTATPVALITNGFDEDDFAGRTPAHHEGRFTIVHTGLFAADGNPLNLWDALAGKCAEDPAFAARLQIRLAGKTDAEIVEAIRSRGLGDKLVDLGYLPHDEVVAEQLGADVLILPLRREPEYAKVLPGKIFEYLASGRPVLGIGQEDGAAAEVLRDSGAGEMFGWDRRDGLIEFICAARRQKSNIEKYSRRVLTGKLLELL</sequence>
<organism evidence="2 3">
    <name type="scientific">Candidatus Cryptobacteroides avistercoris</name>
    <dbReference type="NCBI Taxonomy" id="2840758"/>
    <lineage>
        <taxon>Bacteria</taxon>
        <taxon>Pseudomonadati</taxon>
        <taxon>Bacteroidota</taxon>
        <taxon>Bacteroidia</taxon>
        <taxon>Bacteroidales</taxon>
        <taxon>Candidatus Cryptobacteroides</taxon>
    </lineage>
</organism>
<name>A0A9D9NNJ9_9BACT</name>
<dbReference type="Pfam" id="PF13692">
    <property type="entry name" value="Glyco_trans_1_4"/>
    <property type="match status" value="1"/>
</dbReference>
<dbReference type="InterPro" id="IPR028098">
    <property type="entry name" value="Glyco_trans_4-like_N"/>
</dbReference>
<dbReference type="EMBL" id="JADILW010000066">
    <property type="protein sequence ID" value="MBO8480334.1"/>
    <property type="molecule type" value="Genomic_DNA"/>
</dbReference>